<dbReference type="InterPro" id="IPR051549">
    <property type="entry name" value="PEP_Utilizing_Enz"/>
</dbReference>
<comment type="caution">
    <text evidence="10">The sequence shown here is derived from an EMBL/GenBank/DDBJ whole genome shotgun (WGS) entry which is preliminary data.</text>
</comment>
<evidence type="ECO:0000256" key="1">
    <source>
        <dbReference type="ARBA" id="ARBA00022741"/>
    </source>
</evidence>
<evidence type="ECO:0000259" key="9">
    <source>
        <dbReference type="Pfam" id="PF01326"/>
    </source>
</evidence>
<feature type="domain" description="PEP-utilising enzyme mobile" evidence="8">
    <location>
        <begin position="810"/>
        <end position="880"/>
    </location>
</feature>
<dbReference type="EC" id="2.7.9.6" evidence="5"/>
<reference evidence="10 11" key="1">
    <citation type="journal article" date="2018" name="Environ. Microbiol.">
        <title>Novel energy conservation strategies and behaviour of Pelotomaculum schinkii driving syntrophic propionate catabolism.</title>
        <authorList>
            <person name="Hidalgo-Ahumada C.A.P."/>
            <person name="Nobu M.K."/>
            <person name="Narihiro T."/>
            <person name="Tamaki H."/>
            <person name="Liu W.T."/>
            <person name="Kamagata Y."/>
            <person name="Stams A.J.M."/>
            <person name="Imachi H."/>
            <person name="Sousa D.Z."/>
        </authorList>
    </citation>
    <scope>NUCLEOTIDE SEQUENCE [LARGE SCALE GENOMIC DNA]</scope>
    <source>
        <strain evidence="10 11">HH</strain>
    </source>
</reference>
<dbReference type="PANTHER" id="PTHR43615:SF1">
    <property type="entry name" value="PPDK_N DOMAIN-CONTAINING PROTEIN"/>
    <property type="match status" value="1"/>
</dbReference>
<dbReference type="FunFam" id="3.50.30.10:FF:000007">
    <property type="entry name" value="Phosphoenolpyruvate synthase"/>
    <property type="match status" value="1"/>
</dbReference>
<evidence type="ECO:0000256" key="6">
    <source>
        <dbReference type="ARBA" id="ARBA00074400"/>
    </source>
</evidence>
<keyword evidence="10" id="KW-0670">Pyruvate</keyword>
<protein>
    <recommendedName>
        <fullName evidence="6">Rifampicin phosphotransferase</fullName>
        <ecNumber evidence="5">2.7.9.6</ecNumber>
    </recommendedName>
    <alternativeName>
        <fullName evidence="7">Rifampin phosphotransferase</fullName>
    </alternativeName>
</protein>
<dbReference type="InterPro" id="IPR013815">
    <property type="entry name" value="ATP_grasp_subdomain_1"/>
</dbReference>
<evidence type="ECO:0000256" key="3">
    <source>
        <dbReference type="ARBA" id="ARBA00051922"/>
    </source>
</evidence>
<name>A0A4Y7RB47_9FIRM</name>
<keyword evidence="10" id="KW-0808">Transferase</keyword>
<dbReference type="NCBIfam" id="NF004877">
    <property type="entry name" value="PRK06241.1-2"/>
    <property type="match status" value="1"/>
</dbReference>
<dbReference type="EMBL" id="QFGA01000002">
    <property type="protein sequence ID" value="TEB06036.1"/>
    <property type="molecule type" value="Genomic_DNA"/>
</dbReference>
<dbReference type="RefSeq" id="WP_190258667.1">
    <property type="nucleotide sequence ID" value="NZ_QFGA01000002.1"/>
</dbReference>
<dbReference type="Gene3D" id="3.30.1490.20">
    <property type="entry name" value="ATP-grasp fold, A domain"/>
    <property type="match status" value="1"/>
</dbReference>
<dbReference type="Pfam" id="PF01326">
    <property type="entry name" value="PPDK_N"/>
    <property type="match status" value="1"/>
</dbReference>
<dbReference type="GO" id="GO:0005524">
    <property type="term" value="F:ATP binding"/>
    <property type="evidence" value="ECO:0007669"/>
    <property type="project" value="UniProtKB-KW"/>
</dbReference>
<gene>
    <name evidence="10" type="primary">ppsA_3</name>
    <name evidence="10" type="ORF">Psch_03078</name>
</gene>
<keyword evidence="2" id="KW-0067">ATP-binding</keyword>
<evidence type="ECO:0000313" key="10">
    <source>
        <dbReference type="EMBL" id="TEB06036.1"/>
    </source>
</evidence>
<dbReference type="SUPFAM" id="SSF56059">
    <property type="entry name" value="Glutathione synthetase ATP-binding domain-like"/>
    <property type="match status" value="1"/>
</dbReference>
<accession>A0A4Y7RB47</accession>
<dbReference type="AlphaFoldDB" id="A0A4Y7RB47"/>
<feature type="domain" description="Pyruvate phosphate dikinase AMP/ATP-binding" evidence="9">
    <location>
        <begin position="20"/>
        <end position="316"/>
    </location>
</feature>
<keyword evidence="11" id="KW-1185">Reference proteome</keyword>
<dbReference type="Gene3D" id="3.50.30.10">
    <property type="entry name" value="Phosphohistidine domain"/>
    <property type="match status" value="1"/>
</dbReference>
<evidence type="ECO:0000256" key="5">
    <source>
        <dbReference type="ARBA" id="ARBA00066332"/>
    </source>
</evidence>
<sequence>MVEHNYVMYFDELNKSSLASAGGKGANLGELFHVPGIQVPAGFCITTAAYMDFVGKSPEFPKLLAALDRLDTGSVEEVHRAGEEIRLHLESLPVPAPIREEVTAAWRRTGAEYSYAVRSSATAEDLPGASFAGQQETFLNVQGQEQLLDCVRRCWTSLFTDRAIIYRRRNQFSHGKVYLAVVVQRMVFPEVSGIMFTADPVSGSRRIVSIDASFGLGEALVSGLVSADLYQVSGGRLVKKQIARKLVAIYARPAGGTVQQDIPAEYQTRPALSEDSAVKLAGLGKRIEQHFGGPQDIEWCFAGGDMYILQSRPITTLYPLPAITDGKLHLFFSLGHAQMMTDAMKPLGISVLRTLAPFGKGGSRRAESPLLAEAGARLYVDLTSLLEHHLGRRLLPVLLSNVFDQSTSRAVADFLTREEFKNMPAQRGFIFSLLKKAFPTAINIFKNILYRNHSHVVAVINGQIAEQVRENKARLNSVSGADRLRLIQDLLSTLLPAAFSLIAQYLSVGVISIKLIERLSRQWLGNADELRSIGKSPVGNVTSEMGLALGDVADVVRLYPEVLEYLKGAGDEHFFSRLKGVTGGEEVQQALQEFLELYGMRGTGEIDVTRLRWRETPTQLVPAILSHIQSAAPQQHRTSFSTGKKEAERAAASLIARLRRTRWGFFKARIIARLIKVHRWLIVVREHPKYFIVQHLDIVKQAILAEAAVLAADGILEQPEDVFWLSLEEIINLIETRQPDLALIERRREEFLHNQKLVPPQVMTSDGEIITGRLFRENVPPGALTGTPVSAGVVEGRARVILKLEEANMRKGEILVTPFTDPGWTPLFPLAAGLVTEVGGLMTHGAVVAREYGIPAVVGVDSATSVIKDGQRIRIDGHQGFIEIL</sequence>
<dbReference type="SUPFAM" id="SSF52009">
    <property type="entry name" value="Phosphohistidine domain"/>
    <property type="match status" value="1"/>
</dbReference>
<dbReference type="NCBIfam" id="NF004878">
    <property type="entry name" value="PRK06241.1-3"/>
    <property type="match status" value="1"/>
</dbReference>
<dbReference type="Gene3D" id="3.30.470.20">
    <property type="entry name" value="ATP-grasp fold, B domain"/>
    <property type="match status" value="1"/>
</dbReference>
<dbReference type="PANTHER" id="PTHR43615">
    <property type="entry name" value="PHOSPHOENOLPYRUVATE SYNTHASE-RELATED"/>
    <property type="match status" value="1"/>
</dbReference>
<evidence type="ECO:0000256" key="7">
    <source>
        <dbReference type="ARBA" id="ARBA00076136"/>
    </source>
</evidence>
<dbReference type="InterPro" id="IPR002192">
    <property type="entry name" value="PPDK_AMP/ATP-bd"/>
</dbReference>
<dbReference type="GO" id="GO:0016301">
    <property type="term" value="F:kinase activity"/>
    <property type="evidence" value="ECO:0007669"/>
    <property type="project" value="InterPro"/>
</dbReference>
<dbReference type="Proteomes" id="UP000298324">
    <property type="component" value="Unassembled WGS sequence"/>
</dbReference>
<evidence type="ECO:0000259" key="8">
    <source>
        <dbReference type="Pfam" id="PF00391"/>
    </source>
</evidence>
<organism evidence="10 11">
    <name type="scientific">Pelotomaculum schinkii</name>
    <dbReference type="NCBI Taxonomy" id="78350"/>
    <lineage>
        <taxon>Bacteria</taxon>
        <taxon>Bacillati</taxon>
        <taxon>Bacillota</taxon>
        <taxon>Clostridia</taxon>
        <taxon>Eubacteriales</taxon>
        <taxon>Desulfotomaculaceae</taxon>
        <taxon>Pelotomaculum</taxon>
    </lineage>
</organism>
<dbReference type="Pfam" id="PF00391">
    <property type="entry name" value="PEP-utilizers"/>
    <property type="match status" value="1"/>
</dbReference>
<comment type="similarity">
    <text evidence="4">Belongs to the rifampicin phosphotransferase family.</text>
</comment>
<evidence type="ECO:0000313" key="11">
    <source>
        <dbReference type="Proteomes" id="UP000298324"/>
    </source>
</evidence>
<dbReference type="InterPro" id="IPR008279">
    <property type="entry name" value="PEP-util_enz_mobile_dom"/>
</dbReference>
<dbReference type="InterPro" id="IPR036637">
    <property type="entry name" value="Phosphohistidine_dom_sf"/>
</dbReference>
<dbReference type="FunFam" id="3.30.1490.20:FF:000010">
    <property type="entry name" value="Phosphoenolpyruvate synthase"/>
    <property type="match status" value="1"/>
</dbReference>
<proteinExistence type="inferred from homology"/>
<evidence type="ECO:0000256" key="2">
    <source>
        <dbReference type="ARBA" id="ARBA00022840"/>
    </source>
</evidence>
<keyword evidence="1" id="KW-0547">Nucleotide-binding</keyword>
<evidence type="ECO:0000256" key="4">
    <source>
        <dbReference type="ARBA" id="ARBA00061332"/>
    </source>
</evidence>
<comment type="catalytic activity">
    <reaction evidence="3">
        <text>rifampicin + ATP + H2O = 21-phosphorifampicin + AMP + phosphate + 2 H(+)</text>
        <dbReference type="Rhea" id="RHEA:56304"/>
        <dbReference type="ChEBI" id="CHEBI:15377"/>
        <dbReference type="ChEBI" id="CHEBI:15378"/>
        <dbReference type="ChEBI" id="CHEBI:30616"/>
        <dbReference type="ChEBI" id="CHEBI:43474"/>
        <dbReference type="ChEBI" id="CHEBI:71365"/>
        <dbReference type="ChEBI" id="CHEBI:140195"/>
        <dbReference type="ChEBI" id="CHEBI:456215"/>
        <dbReference type="EC" id="2.7.9.6"/>
    </reaction>
    <physiologicalReaction direction="left-to-right" evidence="3">
        <dbReference type="Rhea" id="RHEA:56305"/>
    </physiologicalReaction>
</comment>